<dbReference type="Gene3D" id="3.40.50.2300">
    <property type="match status" value="1"/>
</dbReference>
<dbReference type="AlphaFoldDB" id="A0A3A1P944"/>
<dbReference type="PROSITE" id="PS51755">
    <property type="entry name" value="OMPR_PHOB"/>
    <property type="match status" value="1"/>
</dbReference>
<dbReference type="GO" id="GO:0006355">
    <property type="term" value="P:regulation of DNA-templated transcription"/>
    <property type="evidence" value="ECO:0007669"/>
    <property type="project" value="InterPro"/>
</dbReference>
<organism evidence="6 7">
    <name type="scientific">Aurantiacibacter xanthus</name>
    <dbReference type="NCBI Taxonomy" id="1784712"/>
    <lineage>
        <taxon>Bacteria</taxon>
        <taxon>Pseudomonadati</taxon>
        <taxon>Pseudomonadota</taxon>
        <taxon>Alphaproteobacteria</taxon>
        <taxon>Sphingomonadales</taxon>
        <taxon>Erythrobacteraceae</taxon>
        <taxon>Aurantiacibacter</taxon>
    </lineage>
</organism>
<comment type="caution">
    <text evidence="6">The sequence shown here is derived from an EMBL/GenBank/DDBJ whole genome shotgun (WGS) entry which is preliminary data.</text>
</comment>
<feature type="domain" description="OmpR/PhoB-type" evidence="5">
    <location>
        <begin position="124"/>
        <end position="222"/>
    </location>
</feature>
<sequence>MRILLVEDDEEVAHTLVAFLMREGFVVDHADCLAVAREAVRDEEFDVVLLDRMLPDGDGVELMAFARKIRRPQRFLLLTALDGVDERVAGLDGGANDYIVKPFEPRELVARIRNAMRFTPQIEPQVRRFGPLAFDVETTTFTIDGEPFVVRRSEALVLAALMARPGSLVQRETLESRVYGYDRMVSSNSLESQISRLRKALADRTDGLRIQVERGVGYRLCEP</sequence>
<feature type="domain" description="Response regulatory" evidence="4">
    <location>
        <begin position="2"/>
        <end position="116"/>
    </location>
</feature>
<dbReference type="GO" id="GO:0032993">
    <property type="term" value="C:protein-DNA complex"/>
    <property type="evidence" value="ECO:0007669"/>
    <property type="project" value="TreeGrafter"/>
</dbReference>
<protein>
    <submittedName>
        <fullName evidence="6">DNA-binding response regulator</fullName>
    </submittedName>
</protein>
<dbReference type="InterPro" id="IPR039420">
    <property type="entry name" value="WalR-like"/>
</dbReference>
<evidence type="ECO:0000313" key="6">
    <source>
        <dbReference type="EMBL" id="RIV89509.1"/>
    </source>
</evidence>
<evidence type="ECO:0000313" key="7">
    <source>
        <dbReference type="Proteomes" id="UP000265366"/>
    </source>
</evidence>
<dbReference type="PROSITE" id="PS50110">
    <property type="entry name" value="RESPONSE_REGULATORY"/>
    <property type="match status" value="1"/>
</dbReference>
<dbReference type="Gene3D" id="1.10.10.10">
    <property type="entry name" value="Winged helix-like DNA-binding domain superfamily/Winged helix DNA-binding domain"/>
    <property type="match status" value="1"/>
</dbReference>
<dbReference type="SUPFAM" id="SSF52172">
    <property type="entry name" value="CheY-like"/>
    <property type="match status" value="1"/>
</dbReference>
<dbReference type="Pfam" id="PF00072">
    <property type="entry name" value="Response_reg"/>
    <property type="match status" value="1"/>
</dbReference>
<accession>A0A3A1P944</accession>
<evidence type="ECO:0000256" key="1">
    <source>
        <dbReference type="ARBA" id="ARBA00023125"/>
    </source>
</evidence>
<evidence type="ECO:0000259" key="5">
    <source>
        <dbReference type="PROSITE" id="PS51755"/>
    </source>
</evidence>
<dbReference type="InterPro" id="IPR001867">
    <property type="entry name" value="OmpR/PhoB-type_DNA-bd"/>
</dbReference>
<dbReference type="PANTHER" id="PTHR48111:SF36">
    <property type="entry name" value="TRANSCRIPTIONAL REGULATORY PROTEIN CUTR"/>
    <property type="match status" value="1"/>
</dbReference>
<dbReference type="PANTHER" id="PTHR48111">
    <property type="entry name" value="REGULATOR OF RPOS"/>
    <property type="match status" value="1"/>
</dbReference>
<gene>
    <name evidence="6" type="ORF">D2V17_06220</name>
</gene>
<proteinExistence type="predicted"/>
<dbReference type="GO" id="GO:0000976">
    <property type="term" value="F:transcription cis-regulatory region binding"/>
    <property type="evidence" value="ECO:0007669"/>
    <property type="project" value="TreeGrafter"/>
</dbReference>
<dbReference type="OrthoDB" id="9802426at2"/>
<feature type="modified residue" description="4-aspartylphosphate" evidence="2">
    <location>
        <position position="51"/>
    </location>
</feature>
<dbReference type="InterPro" id="IPR001789">
    <property type="entry name" value="Sig_transdc_resp-reg_receiver"/>
</dbReference>
<dbReference type="EMBL" id="QXFM01000062">
    <property type="protein sequence ID" value="RIV89509.1"/>
    <property type="molecule type" value="Genomic_DNA"/>
</dbReference>
<evidence type="ECO:0000259" key="4">
    <source>
        <dbReference type="PROSITE" id="PS50110"/>
    </source>
</evidence>
<name>A0A3A1P944_9SPHN</name>
<evidence type="ECO:0000256" key="3">
    <source>
        <dbReference type="PROSITE-ProRule" id="PRU01091"/>
    </source>
</evidence>
<keyword evidence="7" id="KW-1185">Reference proteome</keyword>
<keyword evidence="1 3" id="KW-0238">DNA-binding</keyword>
<dbReference type="InterPro" id="IPR011006">
    <property type="entry name" value="CheY-like_superfamily"/>
</dbReference>
<dbReference type="Pfam" id="PF00486">
    <property type="entry name" value="Trans_reg_C"/>
    <property type="match status" value="1"/>
</dbReference>
<evidence type="ECO:0000256" key="2">
    <source>
        <dbReference type="PROSITE-ProRule" id="PRU00169"/>
    </source>
</evidence>
<dbReference type="GO" id="GO:0005829">
    <property type="term" value="C:cytosol"/>
    <property type="evidence" value="ECO:0007669"/>
    <property type="project" value="TreeGrafter"/>
</dbReference>
<dbReference type="CDD" id="cd00383">
    <property type="entry name" value="trans_reg_C"/>
    <property type="match status" value="1"/>
</dbReference>
<dbReference type="Gene3D" id="6.10.250.690">
    <property type="match status" value="1"/>
</dbReference>
<dbReference type="Proteomes" id="UP000265366">
    <property type="component" value="Unassembled WGS sequence"/>
</dbReference>
<dbReference type="GO" id="GO:0000156">
    <property type="term" value="F:phosphorelay response regulator activity"/>
    <property type="evidence" value="ECO:0007669"/>
    <property type="project" value="TreeGrafter"/>
</dbReference>
<dbReference type="SMART" id="SM00862">
    <property type="entry name" value="Trans_reg_C"/>
    <property type="match status" value="1"/>
</dbReference>
<reference evidence="6 7" key="1">
    <citation type="submission" date="2018-08" db="EMBL/GenBank/DDBJ databases">
        <title>Erythrobacter zhengii sp.nov., a bacterium isolated from deep-sea sediment.</title>
        <authorList>
            <person name="Fang C."/>
            <person name="Wu Y.-H."/>
            <person name="Sun C."/>
            <person name="Wang H."/>
            <person name="Cheng H."/>
            <person name="Meng F.-X."/>
            <person name="Wang C.-S."/>
            <person name="Xu X.-W."/>
        </authorList>
    </citation>
    <scope>NUCLEOTIDE SEQUENCE [LARGE SCALE GENOMIC DNA]</scope>
    <source>
        <strain evidence="6 7">CCTCC AB 2015396</strain>
    </source>
</reference>
<dbReference type="SMART" id="SM00448">
    <property type="entry name" value="REC"/>
    <property type="match status" value="1"/>
</dbReference>
<feature type="DNA-binding region" description="OmpR/PhoB-type" evidence="3">
    <location>
        <begin position="124"/>
        <end position="222"/>
    </location>
</feature>
<keyword evidence="2" id="KW-0597">Phosphoprotein</keyword>
<dbReference type="InterPro" id="IPR036388">
    <property type="entry name" value="WH-like_DNA-bd_sf"/>
</dbReference>